<proteinExistence type="predicted"/>
<feature type="region of interest" description="Disordered" evidence="1">
    <location>
        <begin position="98"/>
        <end position="121"/>
    </location>
</feature>
<dbReference type="AlphaFoldDB" id="A0A1G1VAC8"/>
<comment type="caution">
    <text evidence="2">The sequence shown here is derived from an EMBL/GenBank/DDBJ whole genome shotgun (WGS) entry which is preliminary data.</text>
</comment>
<evidence type="ECO:0000256" key="1">
    <source>
        <dbReference type="SAM" id="MobiDB-lite"/>
    </source>
</evidence>
<dbReference type="EMBL" id="MHCA01000015">
    <property type="protein sequence ID" value="OGY12418.1"/>
    <property type="molecule type" value="Genomic_DNA"/>
</dbReference>
<name>A0A1G1VAC8_9BACT</name>
<evidence type="ECO:0000313" key="3">
    <source>
        <dbReference type="Proteomes" id="UP000178272"/>
    </source>
</evidence>
<reference evidence="2 3" key="1">
    <citation type="journal article" date="2016" name="Nat. Commun.">
        <title>Thousands of microbial genomes shed light on interconnected biogeochemical processes in an aquifer system.</title>
        <authorList>
            <person name="Anantharaman K."/>
            <person name="Brown C.T."/>
            <person name="Hug L.A."/>
            <person name="Sharon I."/>
            <person name="Castelle C.J."/>
            <person name="Probst A.J."/>
            <person name="Thomas B.C."/>
            <person name="Singh A."/>
            <person name="Wilkins M.J."/>
            <person name="Karaoz U."/>
            <person name="Brodie E.L."/>
            <person name="Williams K.H."/>
            <person name="Hubbard S.S."/>
            <person name="Banfield J.F."/>
        </authorList>
    </citation>
    <scope>NUCLEOTIDE SEQUENCE [LARGE SCALE GENOMIC DNA]</scope>
</reference>
<accession>A0A1G1VAC8</accession>
<evidence type="ECO:0000313" key="2">
    <source>
        <dbReference type="EMBL" id="OGY12418.1"/>
    </source>
</evidence>
<sequence>MSEIKGASETPGKLYDVKLFPVIGFLTTKVVPNPHDSEPPESYFMKAEANMEERHDERGRPVATEMRIYCNDDDDGRRLLTIRRIRVEKFVLPQGAPPPYLPVPPRIEDEDWYTEETPTSK</sequence>
<dbReference type="Proteomes" id="UP000178272">
    <property type="component" value="Unassembled WGS sequence"/>
</dbReference>
<gene>
    <name evidence="2" type="ORF">A3F61_02920</name>
</gene>
<protein>
    <submittedName>
        <fullName evidence="2">Uncharacterized protein</fullName>
    </submittedName>
</protein>
<organism evidence="2 3">
    <name type="scientific">Candidatus Blackburnbacteria bacterium RIFCSPHIGHO2_12_FULL_41_13b</name>
    <dbReference type="NCBI Taxonomy" id="1797517"/>
    <lineage>
        <taxon>Bacteria</taxon>
        <taxon>Candidatus Blackburniibacteriota</taxon>
    </lineage>
</organism>